<protein>
    <submittedName>
        <fullName evidence="10">von Willebrand factor A domain containing 11</fullName>
    </submittedName>
</protein>
<feature type="domain" description="Hemicentin/VWA7 galactose-binding" evidence="7">
    <location>
        <begin position="486"/>
        <end position="582"/>
    </location>
</feature>
<dbReference type="OrthoDB" id="301415at2759"/>
<feature type="domain" description="Hemicentin-1-like von Willebrand factor A" evidence="8">
    <location>
        <begin position="301"/>
        <end position="467"/>
    </location>
</feature>
<evidence type="ECO:0000256" key="5">
    <source>
        <dbReference type="SAM" id="MobiDB-lite"/>
    </source>
</evidence>
<evidence type="ECO:0000256" key="1">
    <source>
        <dbReference type="ARBA" id="ARBA00004613"/>
    </source>
</evidence>
<comment type="subcellular location">
    <subcellularLocation>
        <location evidence="1">Secreted</location>
    </subcellularLocation>
</comment>
<dbReference type="InterPro" id="IPR056862">
    <property type="entry name" value="VWA7_N"/>
</dbReference>
<evidence type="ECO:0000259" key="9">
    <source>
        <dbReference type="Pfam" id="PF25107"/>
    </source>
</evidence>
<dbReference type="InterPro" id="IPR056861">
    <property type="entry name" value="HMCN1-like_VWA"/>
</dbReference>
<proteinExistence type="predicted"/>
<gene>
    <name evidence="10" type="primary">vwa11</name>
</gene>
<dbReference type="GO" id="GO:0005576">
    <property type="term" value="C:extracellular region"/>
    <property type="evidence" value="ECO:0007669"/>
    <property type="project" value="UniProtKB-SubCell"/>
</dbReference>
<reference evidence="10" key="2">
    <citation type="submission" date="2025-08" db="UniProtKB">
        <authorList>
            <consortium name="Ensembl"/>
        </authorList>
    </citation>
    <scope>IDENTIFICATION</scope>
</reference>
<dbReference type="InterPro" id="IPR036465">
    <property type="entry name" value="vWFA_dom_sf"/>
</dbReference>
<evidence type="ECO:0000313" key="11">
    <source>
        <dbReference type="Proteomes" id="UP000694397"/>
    </source>
</evidence>
<keyword evidence="3 6" id="KW-0732">Signal</keyword>
<keyword evidence="2" id="KW-0964">Secreted</keyword>
<dbReference type="PANTHER" id="PTHR14905:SF22">
    <property type="entry name" value="VON WILLEBRAND FACTOR A DOMAIN-CONTAINING PROTEIN 7-LIKE"/>
    <property type="match status" value="1"/>
</dbReference>
<dbReference type="InterPro" id="IPR056475">
    <property type="entry name" value="GBD_Hemicentin/VWA7"/>
</dbReference>
<keyword evidence="4" id="KW-0325">Glycoprotein</keyword>
<dbReference type="SUPFAM" id="SSF53300">
    <property type="entry name" value="vWA-like"/>
    <property type="match status" value="1"/>
</dbReference>
<reference evidence="10" key="3">
    <citation type="submission" date="2025-09" db="UniProtKB">
        <authorList>
            <consortium name="Ensembl"/>
        </authorList>
    </citation>
    <scope>IDENTIFICATION</scope>
</reference>
<evidence type="ECO:0000313" key="10">
    <source>
        <dbReference type="Ensembl" id="ENSSFOP00015010160.2"/>
    </source>
</evidence>
<evidence type="ECO:0000259" key="8">
    <source>
        <dbReference type="Pfam" id="PF25106"/>
    </source>
</evidence>
<dbReference type="AlphaFoldDB" id="A0A8C9R7E5"/>
<reference evidence="10 11" key="1">
    <citation type="submission" date="2019-04" db="EMBL/GenBank/DDBJ databases">
        <authorList>
            <consortium name="Wellcome Sanger Institute Data Sharing"/>
        </authorList>
    </citation>
    <scope>NUCLEOTIDE SEQUENCE [LARGE SCALE GENOMIC DNA]</scope>
</reference>
<dbReference type="PANTHER" id="PTHR14905">
    <property type="entry name" value="NG37"/>
    <property type="match status" value="1"/>
</dbReference>
<dbReference type="Pfam" id="PF23560">
    <property type="entry name" value="GBD_Hemicentin"/>
    <property type="match status" value="1"/>
</dbReference>
<feature type="region of interest" description="Disordered" evidence="5">
    <location>
        <begin position="221"/>
        <end position="256"/>
    </location>
</feature>
<evidence type="ECO:0000259" key="7">
    <source>
        <dbReference type="Pfam" id="PF23560"/>
    </source>
</evidence>
<feature type="signal peptide" evidence="6">
    <location>
        <begin position="1"/>
        <end position="19"/>
    </location>
</feature>
<keyword evidence="11" id="KW-1185">Reference proteome</keyword>
<dbReference type="Ensembl" id="ENSSFOT00015010299.2">
    <property type="protein sequence ID" value="ENSSFOP00015010160.2"/>
    <property type="gene ID" value="ENSSFOG00015006590.2"/>
</dbReference>
<organism evidence="10 11">
    <name type="scientific">Scleropages formosus</name>
    <name type="common">Asian bonytongue</name>
    <name type="synonym">Osteoglossum formosum</name>
    <dbReference type="NCBI Taxonomy" id="113540"/>
    <lineage>
        <taxon>Eukaryota</taxon>
        <taxon>Metazoa</taxon>
        <taxon>Chordata</taxon>
        <taxon>Craniata</taxon>
        <taxon>Vertebrata</taxon>
        <taxon>Euteleostomi</taxon>
        <taxon>Actinopterygii</taxon>
        <taxon>Neopterygii</taxon>
        <taxon>Teleostei</taxon>
        <taxon>Osteoglossocephala</taxon>
        <taxon>Osteoglossomorpha</taxon>
        <taxon>Osteoglossiformes</taxon>
        <taxon>Osteoglossidae</taxon>
        <taxon>Scleropages</taxon>
    </lineage>
</organism>
<dbReference type="GeneTree" id="ENSGT00390000011517"/>
<feature type="chain" id="PRO_5034838273" evidence="6">
    <location>
        <begin position="20"/>
        <end position="614"/>
    </location>
</feature>
<dbReference type="InterPro" id="IPR052577">
    <property type="entry name" value="VWA7"/>
</dbReference>
<dbReference type="Pfam" id="PF25106">
    <property type="entry name" value="VWA_4"/>
    <property type="match status" value="1"/>
</dbReference>
<evidence type="ECO:0000256" key="3">
    <source>
        <dbReference type="ARBA" id="ARBA00022729"/>
    </source>
</evidence>
<dbReference type="Pfam" id="PF25107">
    <property type="entry name" value="VWA7_N"/>
    <property type="match status" value="1"/>
</dbReference>
<accession>A0A8C9R7E5</accession>
<feature type="domain" description="VWA7 N-terminal" evidence="9">
    <location>
        <begin position="64"/>
        <end position="290"/>
    </location>
</feature>
<sequence>MLCPTLSLVLLLLLPLAVAFRPNVGKAKTHVNIMKTAIIMKIAEVCRDVERAEGRDFDTPDESLEELLQACLGRDKVGEVSAVAFKSALEQIYRQNALVDNLFASSDGHHFNSEAFVEGRNLISAAVATAKANIQQENFQAAREALGRASHTLQDFYSHTNWVELGHRTPYANLLRPDSSIGPIAGEGEATCSDCDQDSCPSNILPSITREQKLTSGYLSVRSPFKPPGKCSHGGPSDKTSSQHPRGGIHKDEPGPQNRELYAAAVDVAIAATLDLLEDIRSAVGDARFLRLMGISRSSVLCFVIDTTGSMSDDIEEAKRVAFSIIDSKTGTQDEPSAYILVPFNDPEFGPAIRTTKPNVIKAEISKLSATGGGDIPEMCFSALKLALTSAPQSSSIFVFTDAPAKDTHLLATVKALIQSTRSTVSFFITNPGLSRRRRRDAQSGTVSQLYQDLAQASGGQAIVVSKKGLPQATAIIVDSTTSALVTLLQCVRSPGTTETFTFLADESVRDMMIYITGDSPMFTLHSPSGASQSSQVTHGPLGTIQSVGNLCRVRLNHQTGPWRIDMDSRKAYTLKVTGQSSTAFLYDFVEPFEGPHPGYMVIESRPRAGTDKC</sequence>
<evidence type="ECO:0000256" key="2">
    <source>
        <dbReference type="ARBA" id="ARBA00022525"/>
    </source>
</evidence>
<evidence type="ECO:0000256" key="4">
    <source>
        <dbReference type="ARBA" id="ARBA00023180"/>
    </source>
</evidence>
<evidence type="ECO:0000256" key="6">
    <source>
        <dbReference type="SAM" id="SignalP"/>
    </source>
</evidence>
<name>A0A8C9R7E5_SCLFO</name>
<dbReference type="Gene3D" id="3.40.50.410">
    <property type="entry name" value="von Willebrand factor, type A domain"/>
    <property type="match status" value="1"/>
</dbReference>
<dbReference type="Proteomes" id="UP000694397">
    <property type="component" value="Chromosome 16"/>
</dbReference>